<evidence type="ECO:0000313" key="1">
    <source>
        <dbReference type="EMBL" id="KAJ1678090.1"/>
    </source>
</evidence>
<evidence type="ECO:0000313" key="2">
    <source>
        <dbReference type="Proteomes" id="UP001145114"/>
    </source>
</evidence>
<comment type="caution">
    <text evidence="1">The sequence shown here is derived from an EMBL/GenBank/DDBJ whole genome shotgun (WGS) entry which is preliminary data.</text>
</comment>
<dbReference type="Proteomes" id="UP001145114">
    <property type="component" value="Unassembled WGS sequence"/>
</dbReference>
<organism evidence="1 2">
    <name type="scientific">Spiromyces aspiralis</name>
    <dbReference type="NCBI Taxonomy" id="68401"/>
    <lineage>
        <taxon>Eukaryota</taxon>
        <taxon>Fungi</taxon>
        <taxon>Fungi incertae sedis</taxon>
        <taxon>Zoopagomycota</taxon>
        <taxon>Kickxellomycotina</taxon>
        <taxon>Kickxellomycetes</taxon>
        <taxon>Kickxellales</taxon>
        <taxon>Kickxellaceae</taxon>
        <taxon>Spiromyces</taxon>
    </lineage>
</organism>
<dbReference type="EMBL" id="JAMZIH010001558">
    <property type="protein sequence ID" value="KAJ1678090.1"/>
    <property type="molecule type" value="Genomic_DNA"/>
</dbReference>
<name>A0ACC1HPZ3_9FUNG</name>
<protein>
    <submittedName>
        <fullName evidence="1">Uncharacterized protein</fullName>
    </submittedName>
</protein>
<reference evidence="1" key="1">
    <citation type="submission" date="2022-06" db="EMBL/GenBank/DDBJ databases">
        <title>Phylogenomic reconstructions and comparative analyses of Kickxellomycotina fungi.</title>
        <authorList>
            <person name="Reynolds N.K."/>
            <person name="Stajich J.E."/>
            <person name="Barry K."/>
            <person name="Grigoriev I.V."/>
            <person name="Crous P."/>
            <person name="Smith M.E."/>
        </authorList>
    </citation>
    <scope>NUCLEOTIDE SEQUENCE</scope>
    <source>
        <strain evidence="1">RSA 2271</strain>
    </source>
</reference>
<accession>A0ACC1HPZ3</accession>
<proteinExistence type="predicted"/>
<gene>
    <name evidence="1" type="ORF">EV182_004799</name>
</gene>
<sequence>MGVAQFILSYVQIVLGVIVWLDFCRGGYLGQCLAHFIMGSSFVAYAVYILLVLRLVGPWLRKFGRSPEFYDSCVIMLWGCFNTFTEHGFIEKANGARSDVRSMFPSLILAFTGIAMGAHEQSSEFSTRVHFLFGMSLVLTAITRCLELLLISTGTIKDTAGGTKNPFQYLPIFFLMLSGFLFMGANSQQLAMLDQMGVDVGTYGMGLASLTFLAFLYALFLMTLYRELDPFHDYDDDDDGGDDDADTQFGKYALGGGTQSRREGGRVYESVEALDSPNTHDRERLGLPLFAHANHHHNHHHAHEDSRGPSGGDYEDRSDEVEMTELSARFSKEVADMPLERAYR</sequence>
<keyword evidence="2" id="KW-1185">Reference proteome</keyword>